<dbReference type="InterPro" id="IPR031968">
    <property type="entry name" value="VASt"/>
</dbReference>
<dbReference type="SMART" id="SM00568">
    <property type="entry name" value="GRAM"/>
    <property type="match status" value="1"/>
</dbReference>
<feature type="region of interest" description="Disordered" evidence="6">
    <location>
        <begin position="777"/>
        <end position="853"/>
    </location>
</feature>
<evidence type="ECO:0000256" key="7">
    <source>
        <dbReference type="SAM" id="Phobius"/>
    </source>
</evidence>
<dbReference type="PROSITE" id="PS51778">
    <property type="entry name" value="VAST"/>
    <property type="match status" value="1"/>
</dbReference>
<feature type="compositionally biased region" description="Polar residues" evidence="6">
    <location>
        <begin position="117"/>
        <end position="128"/>
    </location>
</feature>
<dbReference type="PANTHER" id="PTHR23319:SF4">
    <property type="entry name" value="GRAM DOMAIN CONTAINING 1B, ISOFORM E"/>
    <property type="match status" value="1"/>
</dbReference>
<feature type="compositionally biased region" description="Basic and acidic residues" evidence="6">
    <location>
        <begin position="95"/>
        <end position="104"/>
    </location>
</feature>
<proteinExistence type="inferred from homology"/>
<dbReference type="InterPro" id="IPR051482">
    <property type="entry name" value="Cholesterol_transport"/>
</dbReference>
<evidence type="ECO:0000256" key="5">
    <source>
        <dbReference type="ARBA" id="ARBA00023136"/>
    </source>
</evidence>
<feature type="compositionally biased region" description="Polar residues" evidence="6">
    <location>
        <begin position="159"/>
        <end position="192"/>
    </location>
</feature>
<dbReference type="Pfam" id="PF02893">
    <property type="entry name" value="GRAM"/>
    <property type="match status" value="1"/>
</dbReference>
<dbReference type="AlphaFoldDB" id="A0A9P4UJU9"/>
<feature type="compositionally biased region" description="Low complexity" evidence="6">
    <location>
        <begin position="250"/>
        <end position="265"/>
    </location>
</feature>
<dbReference type="PANTHER" id="PTHR23319">
    <property type="entry name" value="GRAM DOMAIN CONTAINING 1B, ISOFORM E"/>
    <property type="match status" value="1"/>
</dbReference>
<dbReference type="InterPro" id="IPR011993">
    <property type="entry name" value="PH-like_dom_sf"/>
</dbReference>
<gene>
    <name evidence="9" type="ORF">K431DRAFT_316281</name>
</gene>
<feature type="region of interest" description="Disordered" evidence="6">
    <location>
        <begin position="548"/>
        <end position="616"/>
    </location>
</feature>
<dbReference type="Pfam" id="PF16016">
    <property type="entry name" value="VASt"/>
    <property type="match status" value="1"/>
</dbReference>
<dbReference type="GO" id="GO:0005789">
    <property type="term" value="C:endoplasmic reticulum membrane"/>
    <property type="evidence" value="ECO:0007669"/>
    <property type="project" value="TreeGrafter"/>
</dbReference>
<dbReference type="GO" id="GO:0032934">
    <property type="term" value="F:sterol binding"/>
    <property type="evidence" value="ECO:0007669"/>
    <property type="project" value="TreeGrafter"/>
</dbReference>
<evidence type="ECO:0000256" key="6">
    <source>
        <dbReference type="SAM" id="MobiDB-lite"/>
    </source>
</evidence>
<keyword evidence="5 7" id="KW-0472">Membrane</keyword>
<feature type="compositionally biased region" description="Polar residues" evidence="6">
    <location>
        <begin position="834"/>
        <end position="850"/>
    </location>
</feature>
<feature type="compositionally biased region" description="Low complexity" evidence="6">
    <location>
        <begin position="334"/>
        <end position="371"/>
    </location>
</feature>
<protein>
    <recommendedName>
        <fullName evidence="8">VASt domain-containing protein</fullName>
    </recommendedName>
</protein>
<feature type="compositionally biased region" description="Polar residues" evidence="6">
    <location>
        <begin position="552"/>
        <end position="562"/>
    </location>
</feature>
<evidence type="ECO:0000259" key="8">
    <source>
        <dbReference type="PROSITE" id="PS51778"/>
    </source>
</evidence>
<name>A0A9P4UJU9_9PEZI</name>
<dbReference type="GO" id="GO:0140268">
    <property type="term" value="C:endoplasmic reticulum-plasma membrane contact site"/>
    <property type="evidence" value="ECO:0007669"/>
    <property type="project" value="TreeGrafter"/>
</dbReference>
<evidence type="ECO:0000256" key="3">
    <source>
        <dbReference type="ARBA" id="ARBA00022692"/>
    </source>
</evidence>
<sequence>MASPEPAASTPRSAFARLRRNKGAETSTLSLVSSTSDIDDKSSSGGRLMASVDRTLDKVKDRARKSTDERRGSLDERSRLSGLISSRRNSKRKNSHDTEERLDRSLGTQSGGIYLSRNPSDTSFGANGSSRSSLLTDDLSDSEIKPTRPTITPHDSHSGLLTLSSPLIHAQTSPSISPSAEPTSNTESNSSAVKPLPNVPHIIEPLSAGSDDKTSVQDEVPAPTQKRSKIPFGFSRKRSDDTTGTGDSVSNSLSGKFRSSSRRSSLGPDAAEPVRLQEGTQPEPSILPDVTAGEVELANLTDSKPRPQTPTEPKRRLRINSTSLPATPPNIQDTPITLVTPPTPTISTPDRAIFSSGSPTKPSPSTRSPGSIDSLRHRRGQLSTSNIPSKLSNSIGPPLTPTAEELKTPGGTLTSPQNTGFFSNFFTAAQKAANQLTDSIGGNQNAKSRAAASVDGQRDLSEVIPGVDATPDITSDKREPAVDTLGQGSLSLSHLGINESGGMLPMNSTVTLPRSAALGSNDSLVKKEEEDAAARAVSAAYEQPVEKVVKQATGSRPLSIASTDRLGLNGESTPSRSGDPDHSGDVRRQGSVRSKLSGRRRRHRASSATTGGTVGNSVAAGITSSLTGLGAMSATGPGHRLTGFAVASSKRNKDFHALFRSVPEDDYLIEDYSAALQRDILLHGRLYVSECHICFSSNILGWVTNLVINFDEVVSIEKKSTAVIFPNALVLSTLHAKNTFASFVARDSTYELLIGIWKINHPNLKSSLNGVALDDAGTGDKTEKAESIASEDASDSASDEVYDEDEDDDDTGDFVDPDLAKSPTASEFGDNALSRKTSAVQVNGVPQPSGTIMKGADESEAVAAGASNSVDYPGPQAHPPTECTDTAEHYDRLLADVTIQAPLGRVFSMMFGPASGAFMKRWLVEEQKSRELDYLDDKIGLDNNHKTMTFSYIKPLNAPVGPRQTKCITTNTLETFDLEKSVTVSCSTQTPDVPNGNIFTVKTRYCLMWGPGNSTRMIANCTIEWTGKSWLKGAIEKGAQDGQSQYAKDIVAALKAAVMSKSPAGKVTSKKGRKKGRKEVSDVVETHKERHSSVVASQSSNWGPLEIVRPILEPLFDIVRPMFSSQVIIALLLITIIYQWLRSPRNIASGVSLPGFATPERLVAYEEIWRREESELWDWLEDRVGLDGQYVPSFGDNTKDSDRQKVLAAKGMEKRLANERMSRRDVDDAIRTTEQKLEAFKEAVKKQRVKDQR</sequence>
<feature type="region of interest" description="Disordered" evidence="6">
    <location>
        <begin position="1"/>
        <end position="414"/>
    </location>
</feature>
<dbReference type="CDD" id="cd13220">
    <property type="entry name" value="PH-GRAM_GRAMDC"/>
    <property type="match status" value="1"/>
</dbReference>
<evidence type="ECO:0000313" key="9">
    <source>
        <dbReference type="EMBL" id="KAF2716774.1"/>
    </source>
</evidence>
<dbReference type="GO" id="GO:0005739">
    <property type="term" value="C:mitochondrion"/>
    <property type="evidence" value="ECO:0007669"/>
    <property type="project" value="TreeGrafter"/>
</dbReference>
<dbReference type="GO" id="GO:0120015">
    <property type="term" value="F:sterol transfer activity"/>
    <property type="evidence" value="ECO:0007669"/>
    <property type="project" value="TreeGrafter"/>
</dbReference>
<dbReference type="InterPro" id="IPR004182">
    <property type="entry name" value="GRAM"/>
</dbReference>
<reference evidence="9" key="1">
    <citation type="journal article" date="2020" name="Stud. Mycol.">
        <title>101 Dothideomycetes genomes: a test case for predicting lifestyles and emergence of pathogens.</title>
        <authorList>
            <person name="Haridas S."/>
            <person name="Albert R."/>
            <person name="Binder M."/>
            <person name="Bloem J."/>
            <person name="Labutti K."/>
            <person name="Salamov A."/>
            <person name="Andreopoulos B."/>
            <person name="Baker S."/>
            <person name="Barry K."/>
            <person name="Bills G."/>
            <person name="Bluhm B."/>
            <person name="Cannon C."/>
            <person name="Castanera R."/>
            <person name="Culley D."/>
            <person name="Daum C."/>
            <person name="Ezra D."/>
            <person name="Gonzalez J."/>
            <person name="Henrissat B."/>
            <person name="Kuo A."/>
            <person name="Liang C."/>
            <person name="Lipzen A."/>
            <person name="Lutzoni F."/>
            <person name="Magnuson J."/>
            <person name="Mondo S."/>
            <person name="Nolan M."/>
            <person name="Ohm R."/>
            <person name="Pangilinan J."/>
            <person name="Park H.-J."/>
            <person name="Ramirez L."/>
            <person name="Alfaro M."/>
            <person name="Sun H."/>
            <person name="Tritt A."/>
            <person name="Yoshinaga Y."/>
            <person name="Zwiers L.-H."/>
            <person name="Turgeon B."/>
            <person name="Goodwin S."/>
            <person name="Spatafora J."/>
            <person name="Crous P."/>
            <person name="Grigoriev I."/>
        </authorList>
    </citation>
    <scope>NUCLEOTIDE SEQUENCE</scope>
    <source>
        <strain evidence="9">CBS 116435</strain>
    </source>
</reference>
<dbReference type="OrthoDB" id="2162691at2759"/>
<feature type="domain" description="VASt" evidence="8">
    <location>
        <begin position="890"/>
        <end position="1062"/>
    </location>
</feature>
<comment type="subcellular location">
    <subcellularLocation>
        <location evidence="1">Membrane</location>
        <topology evidence="1">Single-pass membrane protein</topology>
    </subcellularLocation>
</comment>
<evidence type="ECO:0000256" key="4">
    <source>
        <dbReference type="ARBA" id="ARBA00022989"/>
    </source>
</evidence>
<evidence type="ECO:0000256" key="2">
    <source>
        <dbReference type="ARBA" id="ARBA00006582"/>
    </source>
</evidence>
<evidence type="ECO:0000313" key="10">
    <source>
        <dbReference type="Proteomes" id="UP000799441"/>
    </source>
</evidence>
<comment type="caution">
    <text evidence="9">The sequence shown here is derived from an EMBL/GenBank/DDBJ whole genome shotgun (WGS) entry which is preliminary data.</text>
</comment>
<dbReference type="Proteomes" id="UP000799441">
    <property type="component" value="Unassembled WGS sequence"/>
</dbReference>
<keyword evidence="4 7" id="KW-1133">Transmembrane helix</keyword>
<feature type="transmembrane region" description="Helical" evidence="7">
    <location>
        <begin position="1123"/>
        <end position="1141"/>
    </location>
</feature>
<dbReference type="GO" id="GO:0005886">
    <property type="term" value="C:plasma membrane"/>
    <property type="evidence" value="ECO:0007669"/>
    <property type="project" value="TreeGrafter"/>
</dbReference>
<feature type="compositionally biased region" description="Polar residues" evidence="6">
    <location>
        <begin position="381"/>
        <end position="395"/>
    </location>
</feature>
<keyword evidence="10" id="KW-1185">Reference proteome</keyword>
<evidence type="ECO:0000256" key="1">
    <source>
        <dbReference type="ARBA" id="ARBA00004167"/>
    </source>
</evidence>
<dbReference type="GO" id="GO:0032541">
    <property type="term" value="C:cortical endoplasmic reticulum"/>
    <property type="evidence" value="ECO:0007669"/>
    <property type="project" value="TreeGrafter"/>
</dbReference>
<dbReference type="GO" id="GO:0032366">
    <property type="term" value="P:intracellular sterol transport"/>
    <property type="evidence" value="ECO:0007669"/>
    <property type="project" value="TreeGrafter"/>
</dbReference>
<feature type="compositionally biased region" description="Polar residues" evidence="6">
    <location>
        <begin position="319"/>
        <end position="333"/>
    </location>
</feature>
<dbReference type="EMBL" id="MU003862">
    <property type="protein sequence ID" value="KAF2716774.1"/>
    <property type="molecule type" value="Genomic_DNA"/>
</dbReference>
<feature type="compositionally biased region" description="Basic and acidic residues" evidence="6">
    <location>
        <begin position="54"/>
        <end position="79"/>
    </location>
</feature>
<accession>A0A9P4UJU9</accession>
<feature type="compositionally biased region" description="Acidic residues" evidence="6">
    <location>
        <begin position="792"/>
        <end position="816"/>
    </location>
</feature>
<feature type="compositionally biased region" description="Basic residues" evidence="6">
    <location>
        <begin position="596"/>
        <end position="605"/>
    </location>
</feature>
<feature type="compositionally biased region" description="Low complexity" evidence="6">
    <location>
        <begin position="26"/>
        <end position="36"/>
    </location>
</feature>
<comment type="similarity">
    <text evidence="2">Belongs to the YSP2 family.</text>
</comment>
<feature type="compositionally biased region" description="Basic and acidic residues" evidence="6">
    <location>
        <begin position="578"/>
        <end position="588"/>
    </location>
</feature>
<dbReference type="Gene3D" id="2.30.29.30">
    <property type="entry name" value="Pleckstrin-homology domain (PH domain)/Phosphotyrosine-binding domain (PTB)"/>
    <property type="match status" value="1"/>
</dbReference>
<organism evidence="9 10">
    <name type="scientific">Polychaeton citri CBS 116435</name>
    <dbReference type="NCBI Taxonomy" id="1314669"/>
    <lineage>
        <taxon>Eukaryota</taxon>
        <taxon>Fungi</taxon>
        <taxon>Dikarya</taxon>
        <taxon>Ascomycota</taxon>
        <taxon>Pezizomycotina</taxon>
        <taxon>Dothideomycetes</taxon>
        <taxon>Dothideomycetidae</taxon>
        <taxon>Capnodiales</taxon>
        <taxon>Capnodiaceae</taxon>
        <taxon>Polychaeton</taxon>
    </lineage>
</organism>
<keyword evidence="3 7" id="KW-0812">Transmembrane</keyword>